<gene>
    <name evidence="2" type="ORF">RFI_11900</name>
</gene>
<feature type="compositionally biased region" description="Basic and acidic residues" evidence="1">
    <location>
        <begin position="19"/>
        <end position="28"/>
    </location>
</feature>
<evidence type="ECO:0000256" key="1">
    <source>
        <dbReference type="SAM" id="MobiDB-lite"/>
    </source>
</evidence>
<dbReference type="Proteomes" id="UP000023152">
    <property type="component" value="Unassembled WGS sequence"/>
</dbReference>
<proteinExistence type="predicted"/>
<feature type="region of interest" description="Disordered" evidence="1">
    <location>
        <begin position="8"/>
        <end position="40"/>
    </location>
</feature>
<protein>
    <submittedName>
        <fullName evidence="2">Uncharacterized protein</fullName>
    </submittedName>
</protein>
<feature type="compositionally biased region" description="Polar residues" evidence="1">
    <location>
        <begin position="29"/>
        <end position="40"/>
    </location>
</feature>
<organism evidence="2 3">
    <name type="scientific">Reticulomyxa filosa</name>
    <dbReference type="NCBI Taxonomy" id="46433"/>
    <lineage>
        <taxon>Eukaryota</taxon>
        <taxon>Sar</taxon>
        <taxon>Rhizaria</taxon>
        <taxon>Retaria</taxon>
        <taxon>Foraminifera</taxon>
        <taxon>Monothalamids</taxon>
        <taxon>Reticulomyxidae</taxon>
        <taxon>Reticulomyxa</taxon>
    </lineage>
</organism>
<name>X6NH65_RETFI</name>
<feature type="compositionally biased region" description="Basic residues" evidence="1">
    <location>
        <begin position="9"/>
        <end position="18"/>
    </location>
</feature>
<accession>X6NH65</accession>
<feature type="region of interest" description="Disordered" evidence="1">
    <location>
        <begin position="75"/>
        <end position="140"/>
    </location>
</feature>
<sequence>MTLIQAIRTFRKQRHKSRQMSEKHDEANKTQVADKSSGTITVEPARTSQVVLVSKVELTNIQRVSEIDTKAAENINVNATPTQDSTLETQNNTAEIQNDVTETQSNVTKIQNETTETQNDATATQSIPFSSENNANEQTS</sequence>
<keyword evidence="3" id="KW-1185">Reference proteome</keyword>
<reference evidence="2 3" key="1">
    <citation type="journal article" date="2013" name="Curr. Biol.">
        <title>The Genome of the Foraminiferan Reticulomyxa filosa.</title>
        <authorList>
            <person name="Glockner G."/>
            <person name="Hulsmann N."/>
            <person name="Schleicher M."/>
            <person name="Noegel A.A."/>
            <person name="Eichinger L."/>
            <person name="Gallinger C."/>
            <person name="Pawlowski J."/>
            <person name="Sierra R."/>
            <person name="Euteneuer U."/>
            <person name="Pillet L."/>
            <person name="Moustafa A."/>
            <person name="Platzer M."/>
            <person name="Groth M."/>
            <person name="Szafranski K."/>
            <person name="Schliwa M."/>
        </authorList>
    </citation>
    <scope>NUCLEOTIDE SEQUENCE [LARGE SCALE GENOMIC DNA]</scope>
</reference>
<comment type="caution">
    <text evidence="2">The sequence shown here is derived from an EMBL/GenBank/DDBJ whole genome shotgun (WGS) entry which is preliminary data.</text>
</comment>
<dbReference type="AlphaFoldDB" id="X6NH65"/>
<dbReference type="EMBL" id="ASPP01008673">
    <property type="protein sequence ID" value="ETO25238.1"/>
    <property type="molecule type" value="Genomic_DNA"/>
</dbReference>
<evidence type="ECO:0000313" key="2">
    <source>
        <dbReference type="EMBL" id="ETO25238.1"/>
    </source>
</evidence>
<evidence type="ECO:0000313" key="3">
    <source>
        <dbReference type="Proteomes" id="UP000023152"/>
    </source>
</evidence>